<dbReference type="PANTHER" id="PTHR30036:SF7">
    <property type="entry name" value="ABC TRANSPORTER PERIPLASMIC-BINDING PROTEIN YPHF"/>
    <property type="match status" value="1"/>
</dbReference>
<dbReference type="AlphaFoldDB" id="A0A1G5S0G9"/>
<evidence type="ECO:0000313" key="7">
    <source>
        <dbReference type="Proteomes" id="UP000199428"/>
    </source>
</evidence>
<dbReference type="SUPFAM" id="SSF53822">
    <property type="entry name" value="Periplasmic binding protein-like I"/>
    <property type="match status" value="1"/>
</dbReference>
<keyword evidence="6" id="KW-0762">Sugar transport</keyword>
<dbReference type="Gene3D" id="3.40.50.2300">
    <property type="match status" value="2"/>
</dbReference>
<dbReference type="GO" id="GO:0030246">
    <property type="term" value="F:carbohydrate binding"/>
    <property type="evidence" value="ECO:0007669"/>
    <property type="project" value="TreeGrafter"/>
</dbReference>
<evidence type="ECO:0000256" key="3">
    <source>
        <dbReference type="SAM" id="MobiDB-lite"/>
    </source>
</evidence>
<proteinExistence type="inferred from homology"/>
<comment type="similarity">
    <text evidence="2">Belongs to the bacterial solute-binding protein 2 family.</text>
</comment>
<keyword evidence="4" id="KW-0732">Signal</keyword>
<evidence type="ECO:0000256" key="4">
    <source>
        <dbReference type="SAM" id="SignalP"/>
    </source>
</evidence>
<dbReference type="Proteomes" id="UP000199428">
    <property type="component" value="Unassembled WGS sequence"/>
</dbReference>
<dbReference type="RefSeq" id="WP_090162990.1">
    <property type="nucleotide sequence ID" value="NZ_FMWK01000009.1"/>
</dbReference>
<feature type="chain" id="PRO_5039047627" evidence="4">
    <location>
        <begin position="21"/>
        <end position="360"/>
    </location>
</feature>
<comment type="subcellular location">
    <subcellularLocation>
        <location evidence="1">Cell envelope</location>
    </subcellularLocation>
</comment>
<protein>
    <submittedName>
        <fullName evidence="6">ABC-type sugar transport system, substrate-binding protein, contains N-terminal xre family HTH domain</fullName>
    </submittedName>
</protein>
<dbReference type="InterPro" id="IPR050555">
    <property type="entry name" value="Bact_Solute-Bind_Prot2"/>
</dbReference>
<feature type="signal peptide" evidence="4">
    <location>
        <begin position="1"/>
        <end position="20"/>
    </location>
</feature>
<organism evidence="6 7">
    <name type="scientific">Pseudobutyrivibrio xylanivorans</name>
    <dbReference type="NCBI Taxonomy" id="185007"/>
    <lineage>
        <taxon>Bacteria</taxon>
        <taxon>Bacillati</taxon>
        <taxon>Bacillota</taxon>
        <taxon>Clostridia</taxon>
        <taxon>Lachnospirales</taxon>
        <taxon>Lachnospiraceae</taxon>
        <taxon>Pseudobutyrivibrio</taxon>
    </lineage>
</organism>
<evidence type="ECO:0000313" key="6">
    <source>
        <dbReference type="EMBL" id="SCZ79608.1"/>
    </source>
</evidence>
<feature type="domain" description="Periplasmic binding protein" evidence="5">
    <location>
        <begin position="54"/>
        <end position="288"/>
    </location>
</feature>
<name>A0A1G5S0G9_PSEXY</name>
<dbReference type="PROSITE" id="PS51257">
    <property type="entry name" value="PROKAR_LIPOPROTEIN"/>
    <property type="match status" value="1"/>
</dbReference>
<sequence>MKKKLLSVVMTVALVASLFAGCGSSKTGDTQATTSDSTSETTESADKPGEGKTVGFVTFGLGGDFFQMLADEFVTVFEEAGYDAQYADGEFNPTTQIEACENFIAMGVDVLFCWSVAPESMDGIVTECQEKGIKFVAFVAPTSEYDALMVSDDAELADYACKLAAKWIDEKYADADDHSVPVVVLSCRTADTGVIQADELDKIEEFSTKAKFVKEVECQDETVDDGMKATENLFATDDSTKVILTAHSNIATGANNYLTGLSSPVQDYSDMAIFAINGDNAMAELIKTSINDECPLRGMVMTGSVNDTASEMLYVCNGILDGSLEEGHIQKAGTLFVYSDTVDEYLESGTVKSVTNADFD</sequence>
<accession>A0A1G5S0G9</accession>
<dbReference type="GO" id="GO:0030288">
    <property type="term" value="C:outer membrane-bounded periplasmic space"/>
    <property type="evidence" value="ECO:0007669"/>
    <property type="project" value="TreeGrafter"/>
</dbReference>
<dbReference type="InterPro" id="IPR025997">
    <property type="entry name" value="SBP_2_dom"/>
</dbReference>
<reference evidence="6 7" key="1">
    <citation type="submission" date="2016-10" db="EMBL/GenBank/DDBJ databases">
        <authorList>
            <person name="de Groot N.N."/>
        </authorList>
    </citation>
    <scope>NUCLEOTIDE SEQUENCE [LARGE SCALE GENOMIC DNA]</scope>
    <source>
        <strain evidence="6 7">DSM 10317</strain>
    </source>
</reference>
<dbReference type="Pfam" id="PF13407">
    <property type="entry name" value="Peripla_BP_4"/>
    <property type="match status" value="1"/>
</dbReference>
<evidence type="ECO:0000256" key="2">
    <source>
        <dbReference type="ARBA" id="ARBA00007639"/>
    </source>
</evidence>
<feature type="region of interest" description="Disordered" evidence="3">
    <location>
        <begin position="24"/>
        <end position="49"/>
    </location>
</feature>
<gene>
    <name evidence="6" type="ORF">SAMN02910350_01877</name>
</gene>
<feature type="compositionally biased region" description="Low complexity" evidence="3">
    <location>
        <begin position="32"/>
        <end position="42"/>
    </location>
</feature>
<keyword evidence="6" id="KW-0813">Transport</keyword>
<evidence type="ECO:0000256" key="1">
    <source>
        <dbReference type="ARBA" id="ARBA00004196"/>
    </source>
</evidence>
<evidence type="ECO:0000259" key="5">
    <source>
        <dbReference type="Pfam" id="PF13407"/>
    </source>
</evidence>
<dbReference type="PANTHER" id="PTHR30036">
    <property type="entry name" value="D-XYLOSE-BINDING PERIPLASMIC PROTEIN"/>
    <property type="match status" value="1"/>
</dbReference>
<dbReference type="EMBL" id="FMWK01000009">
    <property type="protein sequence ID" value="SCZ79608.1"/>
    <property type="molecule type" value="Genomic_DNA"/>
</dbReference>
<dbReference type="InterPro" id="IPR028082">
    <property type="entry name" value="Peripla_BP_I"/>
</dbReference>